<dbReference type="AlphaFoldDB" id="A0AAD4QDD0"/>
<keyword evidence="1" id="KW-0472">Membrane</keyword>
<protein>
    <submittedName>
        <fullName evidence="2">Uncharacterized protein</fullName>
    </submittedName>
</protein>
<keyword evidence="1" id="KW-1133">Transmembrane helix</keyword>
<accession>A0AAD4QDD0</accession>
<feature type="transmembrane region" description="Helical" evidence="1">
    <location>
        <begin position="36"/>
        <end position="62"/>
    </location>
</feature>
<sequence length="63" mass="7321">MYDGLPFVVATIANTSLSLGYLRTTQGHLIRLIQGLILFFSFLFFSFLFFSFHSFPFLVFFLI</sequence>
<feature type="transmembrane region" description="Helical" evidence="1">
    <location>
        <begin position="6"/>
        <end position="24"/>
    </location>
</feature>
<dbReference type="EMBL" id="JAKELL010000029">
    <property type="protein sequence ID" value="KAH8990881.1"/>
    <property type="molecule type" value="Genomic_DNA"/>
</dbReference>
<evidence type="ECO:0000313" key="2">
    <source>
        <dbReference type="EMBL" id="KAH8990881.1"/>
    </source>
</evidence>
<dbReference type="Proteomes" id="UP001201163">
    <property type="component" value="Unassembled WGS sequence"/>
</dbReference>
<gene>
    <name evidence="2" type="ORF">EDB92DRAFT_732752</name>
</gene>
<evidence type="ECO:0000313" key="3">
    <source>
        <dbReference type="Proteomes" id="UP001201163"/>
    </source>
</evidence>
<evidence type="ECO:0000256" key="1">
    <source>
        <dbReference type="SAM" id="Phobius"/>
    </source>
</evidence>
<keyword evidence="1" id="KW-0812">Transmembrane</keyword>
<name>A0AAD4QDD0_9AGAM</name>
<proteinExistence type="predicted"/>
<comment type="caution">
    <text evidence="2">The sequence shown here is derived from an EMBL/GenBank/DDBJ whole genome shotgun (WGS) entry which is preliminary data.</text>
</comment>
<keyword evidence="3" id="KW-1185">Reference proteome</keyword>
<organism evidence="2 3">
    <name type="scientific">Lactarius akahatsu</name>
    <dbReference type="NCBI Taxonomy" id="416441"/>
    <lineage>
        <taxon>Eukaryota</taxon>
        <taxon>Fungi</taxon>
        <taxon>Dikarya</taxon>
        <taxon>Basidiomycota</taxon>
        <taxon>Agaricomycotina</taxon>
        <taxon>Agaricomycetes</taxon>
        <taxon>Russulales</taxon>
        <taxon>Russulaceae</taxon>
        <taxon>Lactarius</taxon>
    </lineage>
</organism>
<reference evidence="2" key="1">
    <citation type="submission" date="2022-01" db="EMBL/GenBank/DDBJ databases">
        <title>Comparative genomics reveals a dynamic genome evolution in the ectomycorrhizal milk-cap (Lactarius) mushrooms.</title>
        <authorList>
            <consortium name="DOE Joint Genome Institute"/>
            <person name="Lebreton A."/>
            <person name="Tang N."/>
            <person name="Kuo A."/>
            <person name="LaButti K."/>
            <person name="Drula E."/>
            <person name="Barry K."/>
            <person name="Clum A."/>
            <person name="Lipzen A."/>
            <person name="Mousain D."/>
            <person name="Ng V."/>
            <person name="Wang R."/>
            <person name="Wang X."/>
            <person name="Dai Y."/>
            <person name="Henrissat B."/>
            <person name="Grigoriev I.V."/>
            <person name="Guerin-Laguette A."/>
            <person name="Yu F."/>
            <person name="Martin F.M."/>
        </authorList>
    </citation>
    <scope>NUCLEOTIDE SEQUENCE</scope>
    <source>
        <strain evidence="2">QP</strain>
    </source>
</reference>